<protein>
    <submittedName>
        <fullName evidence="1">Uncharacterized protein</fullName>
    </submittedName>
</protein>
<sequence length="198" mass="22246">MASKLKTAKKDRIVPLPQFPDILIALDLLDPDSNQPRFHWMFYVHDPASNASASDTAAGFESTAIPREGTKFHAVNDYGRGAWHFDCIKVNLIDSMSVAAAAVIGSITDRDVDRFRRVLAEIPMTVPDIDEEKEPKFSCRVWIREALRRLHREGYIECPDVGAMEDEMREYGRDAAKAVSDESFSIATLYTAVHSKSK</sequence>
<evidence type="ECO:0000313" key="2">
    <source>
        <dbReference type="Proteomes" id="UP000807469"/>
    </source>
</evidence>
<reference evidence="1" key="1">
    <citation type="submission" date="2020-11" db="EMBL/GenBank/DDBJ databases">
        <authorList>
            <consortium name="DOE Joint Genome Institute"/>
            <person name="Ahrendt S."/>
            <person name="Riley R."/>
            <person name="Andreopoulos W."/>
            <person name="Labutti K."/>
            <person name="Pangilinan J."/>
            <person name="Ruiz-Duenas F.J."/>
            <person name="Barrasa J.M."/>
            <person name="Sanchez-Garcia M."/>
            <person name="Camarero S."/>
            <person name="Miyauchi S."/>
            <person name="Serrano A."/>
            <person name="Linde D."/>
            <person name="Babiker R."/>
            <person name="Drula E."/>
            <person name="Ayuso-Fernandez I."/>
            <person name="Pacheco R."/>
            <person name="Padilla G."/>
            <person name="Ferreira P."/>
            <person name="Barriuso J."/>
            <person name="Kellner H."/>
            <person name="Castanera R."/>
            <person name="Alfaro M."/>
            <person name="Ramirez L."/>
            <person name="Pisabarro A.G."/>
            <person name="Kuo A."/>
            <person name="Tritt A."/>
            <person name="Lipzen A."/>
            <person name="He G."/>
            <person name="Yan M."/>
            <person name="Ng V."/>
            <person name="Cullen D."/>
            <person name="Martin F."/>
            <person name="Rosso M.-N."/>
            <person name="Henrissat B."/>
            <person name="Hibbett D."/>
            <person name="Martinez A.T."/>
            <person name="Grigoriev I.V."/>
        </authorList>
    </citation>
    <scope>NUCLEOTIDE SEQUENCE</scope>
    <source>
        <strain evidence="1">CIRM-BRFM 674</strain>
    </source>
</reference>
<keyword evidence="2" id="KW-1185">Reference proteome</keyword>
<dbReference type="Proteomes" id="UP000807469">
    <property type="component" value="Unassembled WGS sequence"/>
</dbReference>
<proteinExistence type="predicted"/>
<evidence type="ECO:0000313" key="1">
    <source>
        <dbReference type="EMBL" id="KAF9479642.1"/>
    </source>
</evidence>
<dbReference type="EMBL" id="MU155209">
    <property type="protein sequence ID" value="KAF9479642.1"/>
    <property type="molecule type" value="Genomic_DNA"/>
</dbReference>
<comment type="caution">
    <text evidence="1">The sequence shown here is derived from an EMBL/GenBank/DDBJ whole genome shotgun (WGS) entry which is preliminary data.</text>
</comment>
<accession>A0A9P5Z1V2</accession>
<dbReference type="InterPro" id="IPR046670">
    <property type="entry name" value="DUF6540"/>
</dbReference>
<dbReference type="AlphaFoldDB" id="A0A9P5Z1V2"/>
<gene>
    <name evidence="1" type="ORF">BDN70DRAFT_878604</name>
</gene>
<organism evidence="1 2">
    <name type="scientific">Pholiota conissans</name>
    <dbReference type="NCBI Taxonomy" id="109636"/>
    <lineage>
        <taxon>Eukaryota</taxon>
        <taxon>Fungi</taxon>
        <taxon>Dikarya</taxon>
        <taxon>Basidiomycota</taxon>
        <taxon>Agaricomycotina</taxon>
        <taxon>Agaricomycetes</taxon>
        <taxon>Agaricomycetidae</taxon>
        <taxon>Agaricales</taxon>
        <taxon>Agaricineae</taxon>
        <taxon>Strophariaceae</taxon>
        <taxon>Pholiota</taxon>
    </lineage>
</organism>
<dbReference type="OrthoDB" id="3016366at2759"/>
<name>A0A9P5Z1V2_9AGAR</name>
<dbReference type="Pfam" id="PF20174">
    <property type="entry name" value="DUF6540"/>
    <property type="match status" value="1"/>
</dbReference>